<comment type="caution">
    <text evidence="3">The sequence shown here is derived from an EMBL/GenBank/DDBJ whole genome shotgun (WGS) entry which is preliminary data.</text>
</comment>
<dbReference type="AlphaFoldDB" id="A0A8J7WPQ6"/>
<keyword evidence="4" id="KW-1185">Reference proteome</keyword>
<dbReference type="Proteomes" id="UP000677913">
    <property type="component" value="Unassembled WGS sequence"/>
</dbReference>
<keyword evidence="2" id="KW-1133">Transmembrane helix</keyword>
<protein>
    <submittedName>
        <fullName evidence="3">Uncharacterized protein</fullName>
    </submittedName>
</protein>
<feature type="transmembrane region" description="Helical" evidence="2">
    <location>
        <begin position="164"/>
        <end position="185"/>
    </location>
</feature>
<dbReference type="RefSeq" id="WP_211468381.1">
    <property type="nucleotide sequence ID" value="NZ_JAGSXH010000041.1"/>
</dbReference>
<evidence type="ECO:0000313" key="4">
    <source>
        <dbReference type="Proteomes" id="UP000677913"/>
    </source>
</evidence>
<gene>
    <name evidence="3" type="ORF">KGA66_13550</name>
</gene>
<name>A0A8J7WPQ6_9ACTN</name>
<keyword evidence="2" id="KW-0812">Transmembrane</keyword>
<reference evidence="3" key="1">
    <citation type="submission" date="2021-04" db="EMBL/GenBank/DDBJ databases">
        <title>Genome based classification of Actinospica acidithermotolerans sp. nov., an actinobacterium isolated from an Indonesian hot spring.</title>
        <authorList>
            <person name="Kusuma A.B."/>
            <person name="Putra K.E."/>
            <person name="Nafisah S."/>
            <person name="Loh J."/>
            <person name="Nouioui I."/>
            <person name="Goodfellow M."/>
        </authorList>
    </citation>
    <scope>NUCLEOTIDE SEQUENCE</scope>
    <source>
        <strain evidence="3">DSM 45618</strain>
    </source>
</reference>
<feature type="transmembrane region" description="Helical" evidence="2">
    <location>
        <begin position="130"/>
        <end position="152"/>
    </location>
</feature>
<feature type="region of interest" description="Disordered" evidence="1">
    <location>
        <begin position="1"/>
        <end position="38"/>
    </location>
</feature>
<feature type="transmembrane region" description="Helical" evidence="2">
    <location>
        <begin position="90"/>
        <end position="109"/>
    </location>
</feature>
<feature type="compositionally biased region" description="Low complexity" evidence="1">
    <location>
        <begin position="15"/>
        <end position="27"/>
    </location>
</feature>
<evidence type="ECO:0000256" key="2">
    <source>
        <dbReference type="SAM" id="Phobius"/>
    </source>
</evidence>
<feature type="transmembrane region" description="Helical" evidence="2">
    <location>
        <begin position="206"/>
        <end position="226"/>
    </location>
</feature>
<feature type="transmembrane region" description="Helical" evidence="2">
    <location>
        <begin position="260"/>
        <end position="282"/>
    </location>
</feature>
<evidence type="ECO:0000256" key="1">
    <source>
        <dbReference type="SAM" id="MobiDB-lite"/>
    </source>
</evidence>
<feature type="transmembrane region" description="Helical" evidence="2">
    <location>
        <begin position="57"/>
        <end position="78"/>
    </location>
</feature>
<dbReference type="EMBL" id="JAGSXH010000041">
    <property type="protein sequence ID" value="MBS2964077.1"/>
    <property type="molecule type" value="Genomic_DNA"/>
</dbReference>
<accession>A0A8J7WPQ6</accession>
<evidence type="ECO:0000313" key="3">
    <source>
        <dbReference type="EMBL" id="MBS2964077.1"/>
    </source>
</evidence>
<organism evidence="3 4">
    <name type="scientific">Actinocrinis puniceicyclus</name>
    <dbReference type="NCBI Taxonomy" id="977794"/>
    <lineage>
        <taxon>Bacteria</taxon>
        <taxon>Bacillati</taxon>
        <taxon>Actinomycetota</taxon>
        <taxon>Actinomycetes</taxon>
        <taxon>Catenulisporales</taxon>
        <taxon>Actinospicaceae</taxon>
        <taxon>Actinocrinis</taxon>
    </lineage>
</organism>
<sequence length="354" mass="39307">MTDETALSAMPVIEAAPAQPTSPAQPSEQMPRTQHGSPPRITAFSEFARVLRTRPDWLYGLLCSWALGLGTFAFLLAFTRPDLAHPMNAVVVPVILTAVADGSLTNQLAAEPRWAADLLRSGADPGRILLARNLLLAVWELLFVAIVVALTVRLGHSAAWVRPALPQLAVLPIASIAIGNLASVLMPCPFMRMSKRFQAVGTWARWTIYIAIPWGLSSVALAMWALPVYLEWRWEPRVVTHVLDLKHYAPTVQHAAHTYIMIWVVIIPLWHLTVWLISLRLAQTLARMRKQGLIKLMERHLDLNARLPDLSFHAAARQLPRRIREIPKDLRGELGLLGSGLLEATATAARLWVP</sequence>
<proteinExistence type="predicted"/>
<keyword evidence="2" id="KW-0472">Membrane</keyword>